<evidence type="ECO:0000256" key="2">
    <source>
        <dbReference type="ARBA" id="ARBA00023125"/>
    </source>
</evidence>
<reference evidence="6 7" key="1">
    <citation type="journal article" date="2013" name="PLoS ONE">
        <title>Genomic analysis of Melioribacter roseus, facultatively anaerobic organotrophic bacterium representing a novel deep lineage within Bacteriodetes/Chlorobi group.</title>
        <authorList>
            <person name="Kadnikov V.V."/>
            <person name="Mardanov A.V."/>
            <person name="Podosokorskaya O.A."/>
            <person name="Gavrilov S.N."/>
            <person name="Kublanov I.V."/>
            <person name="Beletsky A.V."/>
            <person name="Bonch-Osmolovskaya E.A."/>
            <person name="Ravin N.V."/>
        </authorList>
    </citation>
    <scope>NUCLEOTIDE SEQUENCE [LARGE SCALE GENOMIC DNA]</scope>
    <source>
        <strain evidence="7">JCM 17771 / P3M-2</strain>
    </source>
</reference>
<keyword evidence="7" id="KW-1185">Reference proteome</keyword>
<dbReference type="HOGENOM" id="CLU_1076916_0_0_10"/>
<dbReference type="KEGG" id="mro:MROS_0445"/>
<sequence length="258" mass="29606">MLFATSTGIYYLHNYYYIGVLLFSILALPDIDTKYKAAIIFSTIFYLSIDPDSLDKVIAIILLILFLCFYFSSKFITTLITEKKVYLYLLALIAIHFIIITSKYLYYTDNNLLKELYPLRLSANIILVLLITLAGPNYSIPLNLKIFEKLAKKRLGNIESPLTFISELKKLGLTNREIEILKYIGDGYTSKEIAQILNLSKKTIDYYRSVIKEKLNVSTKSELMQIVKDKNLEIEQYLKNNNGLHIDDSSSNLSTSNT</sequence>
<evidence type="ECO:0000256" key="3">
    <source>
        <dbReference type="ARBA" id="ARBA00023163"/>
    </source>
</evidence>
<dbReference type="PRINTS" id="PR00038">
    <property type="entry name" value="HTHLUXR"/>
</dbReference>
<dbReference type="CDD" id="cd06170">
    <property type="entry name" value="LuxR_C_like"/>
    <property type="match status" value="1"/>
</dbReference>
<protein>
    <recommendedName>
        <fullName evidence="5">HTH luxR-type domain-containing protein</fullName>
    </recommendedName>
</protein>
<keyword evidence="3" id="KW-0804">Transcription</keyword>
<feature type="domain" description="HTH luxR-type" evidence="5">
    <location>
        <begin position="166"/>
        <end position="231"/>
    </location>
</feature>
<evidence type="ECO:0000256" key="4">
    <source>
        <dbReference type="SAM" id="Phobius"/>
    </source>
</evidence>
<dbReference type="PANTHER" id="PTHR44688">
    <property type="entry name" value="DNA-BINDING TRANSCRIPTIONAL ACTIVATOR DEVR_DOSR"/>
    <property type="match status" value="1"/>
</dbReference>
<feature type="transmembrane region" description="Helical" evidence="4">
    <location>
        <begin position="125"/>
        <end position="144"/>
    </location>
</feature>
<evidence type="ECO:0000313" key="6">
    <source>
        <dbReference type="EMBL" id="AFN73688.1"/>
    </source>
</evidence>
<proteinExistence type="predicted"/>
<feature type="transmembrane region" description="Helical" evidence="4">
    <location>
        <begin position="12"/>
        <end position="28"/>
    </location>
</feature>
<keyword evidence="2" id="KW-0238">DNA-binding</keyword>
<dbReference type="Gene3D" id="1.10.10.10">
    <property type="entry name" value="Winged helix-like DNA-binding domain superfamily/Winged helix DNA-binding domain"/>
    <property type="match status" value="1"/>
</dbReference>
<feature type="transmembrane region" description="Helical" evidence="4">
    <location>
        <begin position="57"/>
        <end position="73"/>
    </location>
</feature>
<name>I6ZXA2_MELRP</name>
<evidence type="ECO:0000256" key="1">
    <source>
        <dbReference type="ARBA" id="ARBA00023015"/>
    </source>
</evidence>
<dbReference type="EMBL" id="CP003557">
    <property type="protein sequence ID" value="AFN73688.1"/>
    <property type="molecule type" value="Genomic_DNA"/>
</dbReference>
<dbReference type="OrthoDB" id="965844at2"/>
<dbReference type="InterPro" id="IPR000792">
    <property type="entry name" value="Tscrpt_reg_LuxR_C"/>
</dbReference>
<dbReference type="PROSITE" id="PS50043">
    <property type="entry name" value="HTH_LUXR_2"/>
    <property type="match status" value="1"/>
</dbReference>
<keyword evidence="4" id="KW-1133">Transmembrane helix</keyword>
<keyword evidence="1" id="KW-0805">Transcription regulation</keyword>
<keyword evidence="4" id="KW-0472">Membrane</keyword>
<dbReference type="GO" id="GO:0006355">
    <property type="term" value="P:regulation of DNA-templated transcription"/>
    <property type="evidence" value="ECO:0007669"/>
    <property type="project" value="InterPro"/>
</dbReference>
<accession>I6ZXA2</accession>
<dbReference type="Pfam" id="PF00196">
    <property type="entry name" value="GerE"/>
    <property type="match status" value="1"/>
</dbReference>
<dbReference type="STRING" id="1191523.MROS_0445"/>
<dbReference type="eggNOG" id="COG2197">
    <property type="taxonomic scope" value="Bacteria"/>
</dbReference>
<dbReference type="SMART" id="SM00421">
    <property type="entry name" value="HTH_LUXR"/>
    <property type="match status" value="1"/>
</dbReference>
<dbReference type="InterPro" id="IPR036388">
    <property type="entry name" value="WH-like_DNA-bd_sf"/>
</dbReference>
<dbReference type="AlphaFoldDB" id="I6ZXA2"/>
<dbReference type="GO" id="GO:0003677">
    <property type="term" value="F:DNA binding"/>
    <property type="evidence" value="ECO:0007669"/>
    <property type="project" value="UniProtKB-KW"/>
</dbReference>
<dbReference type="InterPro" id="IPR016032">
    <property type="entry name" value="Sig_transdc_resp-reg_C-effctor"/>
</dbReference>
<organism evidence="6 7">
    <name type="scientific">Melioribacter roseus (strain DSM 23840 / JCM 17771 / VKM B-2668 / P3M-2)</name>
    <dbReference type="NCBI Taxonomy" id="1191523"/>
    <lineage>
        <taxon>Bacteria</taxon>
        <taxon>Pseudomonadati</taxon>
        <taxon>Ignavibacteriota</taxon>
        <taxon>Ignavibacteria</taxon>
        <taxon>Ignavibacteriales</taxon>
        <taxon>Melioribacteraceae</taxon>
        <taxon>Melioribacter</taxon>
    </lineage>
</organism>
<gene>
    <name evidence="6" type="ordered locus">MROS_0445</name>
</gene>
<dbReference type="PANTHER" id="PTHR44688:SF16">
    <property type="entry name" value="DNA-BINDING TRANSCRIPTIONAL ACTIVATOR DEVR_DOSR"/>
    <property type="match status" value="1"/>
</dbReference>
<feature type="transmembrane region" description="Helical" evidence="4">
    <location>
        <begin position="85"/>
        <end position="105"/>
    </location>
</feature>
<keyword evidence="4" id="KW-0812">Transmembrane</keyword>
<dbReference type="Proteomes" id="UP000009011">
    <property type="component" value="Chromosome"/>
</dbReference>
<evidence type="ECO:0000313" key="7">
    <source>
        <dbReference type="Proteomes" id="UP000009011"/>
    </source>
</evidence>
<dbReference type="PATRIC" id="fig|1191523.3.peg.464"/>
<dbReference type="SUPFAM" id="SSF46894">
    <property type="entry name" value="C-terminal effector domain of the bipartite response regulators"/>
    <property type="match status" value="1"/>
</dbReference>
<evidence type="ECO:0000259" key="5">
    <source>
        <dbReference type="PROSITE" id="PS50043"/>
    </source>
</evidence>